<dbReference type="EMBL" id="CP016757">
    <property type="protein sequence ID" value="ANZ44435.1"/>
    <property type="molecule type" value="Genomic_DNA"/>
</dbReference>
<dbReference type="Proteomes" id="UP000093044">
    <property type="component" value="Chromosome"/>
</dbReference>
<name>A0A1B2I374_9BACT</name>
<dbReference type="GeneID" id="83057138"/>
<evidence type="ECO:0000313" key="1">
    <source>
        <dbReference type="EMBL" id="ANZ44435.1"/>
    </source>
</evidence>
<dbReference type="STRING" id="1197717.BED41_04625"/>
<gene>
    <name evidence="1" type="ORF">BED41_04625</name>
</gene>
<dbReference type="KEGG" id="cpor:BED41_04625"/>
<dbReference type="AlphaFoldDB" id="A0A1B2I374"/>
<protein>
    <submittedName>
        <fullName evidence="1">Uncharacterized protein</fullName>
    </submittedName>
</protein>
<dbReference type="RefSeq" id="WP_066743557.1">
    <property type="nucleotide sequence ID" value="NZ_CALCLR010000120.1"/>
</dbReference>
<accession>A0A1B2I374</accession>
<keyword evidence="2" id="KW-1185">Reference proteome</keyword>
<organism evidence="1 2">
    <name type="scientific">Cloacibacillus porcorum</name>
    <dbReference type="NCBI Taxonomy" id="1197717"/>
    <lineage>
        <taxon>Bacteria</taxon>
        <taxon>Thermotogati</taxon>
        <taxon>Synergistota</taxon>
        <taxon>Synergistia</taxon>
        <taxon>Synergistales</taxon>
        <taxon>Synergistaceae</taxon>
        <taxon>Cloacibacillus</taxon>
    </lineage>
</organism>
<evidence type="ECO:0000313" key="2">
    <source>
        <dbReference type="Proteomes" id="UP000093044"/>
    </source>
</evidence>
<sequence>MINTLKIKTNNHSDILESVKKLAAASKQPLVVINGNGDVLSVNELGEEALKKKGRSLMVRKFFSFFNPVWYLAYNNNFYEIESIADFRTKDGTLHICRIRT</sequence>
<proteinExistence type="predicted"/>
<reference evidence="1" key="1">
    <citation type="submission" date="2016-08" db="EMBL/GenBank/DDBJ databases">
        <title>Complete genome of Cloacibacillus porcorum.</title>
        <authorList>
            <person name="Looft T."/>
            <person name="Bayles D.O."/>
            <person name="Alt D.P."/>
        </authorList>
    </citation>
    <scope>NUCLEOTIDE SEQUENCE [LARGE SCALE GENOMIC DNA]</scope>
    <source>
        <strain evidence="1">CL-84</strain>
    </source>
</reference>